<evidence type="ECO:0000313" key="4">
    <source>
        <dbReference type="Ensembl" id="ENSPMRP00000007404.1"/>
    </source>
</evidence>
<gene>
    <name evidence="4" type="primary">DACT2</name>
</gene>
<evidence type="ECO:0000256" key="1">
    <source>
        <dbReference type="ARBA" id="ARBA00010807"/>
    </source>
</evidence>
<feature type="compositionally biased region" description="Low complexity" evidence="3">
    <location>
        <begin position="167"/>
        <end position="177"/>
    </location>
</feature>
<proteinExistence type="inferred from homology"/>
<evidence type="ECO:0000313" key="5">
    <source>
        <dbReference type="Proteomes" id="UP000472272"/>
    </source>
</evidence>
<evidence type="ECO:0000256" key="3">
    <source>
        <dbReference type="SAM" id="MobiDB-lite"/>
    </source>
</evidence>
<sequence length="759" mass="80503">MPMLGESGDPHSRPRVEPSQPGGRSLREGMNELEPRLAAPAARLARRWLCVCPAPGRALNCSLAARAPLGRRSACSAAFAWLAAEGEVSACLGSASLAPAWPVARTASEDAPREASAAAAAGRLGPLPGRREAASRPGRPPGAAGAAGEAAGAGERGAGRAADGRRQAGAQQGAAPRSHPERPEGATGFYDLSDGGSCSLSNSCTSVFSESVSSSHASLLPSSQHPKTRLSIFDYRPKSADETTVHNQFQQQGAYISDECRIKACPDVSGTPTRSRPRPVSTGDLERLTLADAGYPKVTDPKSFPLLSPGGEIQFFCVDPKYQSDLVSKSGNEVYPYPSPLHAVALQSPLFSLAGPPSEKEAHPLPNKVAPHTVGPSLIRTLPVAESRPGGYINKLLQLTRSRGNNQADAGERCPTKSQPFTMLQRLIIIPSPGGVKINSSGSQMEKQGSSLHGNKAEGKLRRGMPEGECAKQQGTQHSANVEQAAALAHAESPLAVNGCYSASSSARDSPLTEAGESSLERSSSSSQLGTEDSSLSPTNTNVAPTKKSHKKPVKAGGRDLVPQGGFVHAKFVPAESHQVRVRFANSKMKPVKVKRRSSEKVPRPGKQAFFVEKPRGLHHVAARLPVEWSLAQRQLRGRNLMRRPTFAGEATGRSCSESSLYPVPFRLPQVPSGPELYQANALYSLEAAYIDTTNKKKQRKWQSTVEISTENPSGQPFERLCLGATKAGGAESGDYALCHNEGPFQEPPPLSPWCICQK</sequence>
<dbReference type="Pfam" id="PF15268">
    <property type="entry name" value="Dapper"/>
    <property type="match status" value="1"/>
</dbReference>
<feature type="region of interest" description="Disordered" evidence="3">
    <location>
        <begin position="438"/>
        <end position="462"/>
    </location>
</feature>
<keyword evidence="2" id="KW-0175">Coiled coil</keyword>
<organism evidence="4 5">
    <name type="scientific">Podarcis muralis</name>
    <name type="common">Wall lizard</name>
    <name type="synonym">Lacerta muralis</name>
    <dbReference type="NCBI Taxonomy" id="64176"/>
    <lineage>
        <taxon>Eukaryota</taxon>
        <taxon>Metazoa</taxon>
        <taxon>Chordata</taxon>
        <taxon>Craniata</taxon>
        <taxon>Vertebrata</taxon>
        <taxon>Euteleostomi</taxon>
        <taxon>Lepidosauria</taxon>
        <taxon>Squamata</taxon>
        <taxon>Bifurcata</taxon>
        <taxon>Unidentata</taxon>
        <taxon>Episquamata</taxon>
        <taxon>Laterata</taxon>
        <taxon>Lacertibaenia</taxon>
        <taxon>Lacertidae</taxon>
        <taxon>Podarcis</taxon>
    </lineage>
</organism>
<feature type="compositionally biased region" description="Low complexity" evidence="3">
    <location>
        <begin position="114"/>
        <end position="128"/>
    </location>
</feature>
<dbReference type="Proteomes" id="UP000472272">
    <property type="component" value="Chromosome 3"/>
</dbReference>
<dbReference type="GeneTree" id="ENSGT00950000183181"/>
<name>A0A670I6W8_PODMU</name>
<dbReference type="AlphaFoldDB" id="A0A670I6W8"/>
<reference evidence="4 5" key="1">
    <citation type="journal article" date="2019" name="Proc. Natl. Acad. Sci. U.S.A.">
        <title>Regulatory changes in pterin and carotenoid genes underlie balanced color polymorphisms in the wall lizard.</title>
        <authorList>
            <person name="Andrade P."/>
            <person name="Pinho C."/>
            <person name="Perez I de Lanuza G."/>
            <person name="Afonso S."/>
            <person name="Brejcha J."/>
            <person name="Rubin C.J."/>
            <person name="Wallerman O."/>
            <person name="Pereira P."/>
            <person name="Sabatino S.J."/>
            <person name="Bellati A."/>
            <person name="Pellitteri-Rosa D."/>
            <person name="Bosakova Z."/>
            <person name="Bunikis I."/>
            <person name="Carretero M.A."/>
            <person name="Feiner N."/>
            <person name="Marsik P."/>
            <person name="Pauperio F."/>
            <person name="Salvi D."/>
            <person name="Soler L."/>
            <person name="While G.M."/>
            <person name="Uller T."/>
            <person name="Font E."/>
            <person name="Andersson L."/>
            <person name="Carneiro M."/>
        </authorList>
    </citation>
    <scope>NUCLEOTIDE SEQUENCE</scope>
</reference>
<comment type="similarity">
    <text evidence="1">Belongs to the dapper family.</text>
</comment>
<dbReference type="PANTHER" id="PTHR15919">
    <property type="entry name" value="DAPPER-RELATED"/>
    <property type="match status" value="1"/>
</dbReference>
<feature type="region of interest" description="Disordered" evidence="3">
    <location>
        <begin position="502"/>
        <end position="561"/>
    </location>
</feature>
<feature type="compositionally biased region" description="Polar residues" evidence="3">
    <location>
        <begin position="528"/>
        <end position="544"/>
    </location>
</feature>
<dbReference type="PANTHER" id="PTHR15919:SF13">
    <property type="entry name" value="DAPPER HOMOLOG 2"/>
    <property type="match status" value="1"/>
</dbReference>
<feature type="region of interest" description="Disordered" evidence="3">
    <location>
        <begin position="1"/>
        <end position="28"/>
    </location>
</feature>
<dbReference type="InterPro" id="IPR024843">
    <property type="entry name" value="Dapper"/>
</dbReference>
<dbReference type="GO" id="GO:0005737">
    <property type="term" value="C:cytoplasm"/>
    <property type="evidence" value="ECO:0007669"/>
    <property type="project" value="TreeGrafter"/>
</dbReference>
<reference evidence="4" key="3">
    <citation type="submission" date="2025-09" db="UniProtKB">
        <authorList>
            <consortium name="Ensembl"/>
        </authorList>
    </citation>
    <scope>IDENTIFICATION</scope>
</reference>
<evidence type="ECO:0000256" key="2">
    <source>
        <dbReference type="ARBA" id="ARBA00023054"/>
    </source>
</evidence>
<keyword evidence="5" id="KW-1185">Reference proteome</keyword>
<feature type="region of interest" description="Disordered" evidence="3">
    <location>
        <begin position="108"/>
        <end position="190"/>
    </location>
</feature>
<accession>A0A670I6W8</accession>
<feature type="compositionally biased region" description="Polar residues" evidence="3">
    <location>
        <begin position="438"/>
        <end position="453"/>
    </location>
</feature>
<feature type="compositionally biased region" description="Low complexity" evidence="3">
    <location>
        <begin position="135"/>
        <end position="153"/>
    </location>
</feature>
<dbReference type="GO" id="GO:1900108">
    <property type="term" value="P:negative regulation of nodal signaling pathway"/>
    <property type="evidence" value="ECO:0007669"/>
    <property type="project" value="TreeGrafter"/>
</dbReference>
<feature type="compositionally biased region" description="Low complexity" evidence="3">
    <location>
        <begin position="517"/>
        <end position="527"/>
    </location>
</feature>
<dbReference type="Ensembl" id="ENSPMRT00000007923.1">
    <property type="protein sequence ID" value="ENSPMRP00000007404.1"/>
    <property type="gene ID" value="ENSPMRG00000005000.1"/>
</dbReference>
<reference evidence="4" key="2">
    <citation type="submission" date="2025-08" db="UniProtKB">
        <authorList>
            <consortium name="Ensembl"/>
        </authorList>
    </citation>
    <scope>IDENTIFICATION</scope>
</reference>
<protein>
    <submittedName>
        <fullName evidence="4">Dishevelled binding antagonist of beta catenin 2</fullName>
    </submittedName>
</protein>